<name>X1E034_9ZZZZ</name>
<dbReference type="InterPro" id="IPR027434">
    <property type="entry name" value="Homing_endonucl"/>
</dbReference>
<sequence length="109" mass="13039">NYLYDFIRGVIDGNGCMFVNKYFYKGKLYKYFRVIILSGSFKFLKKLKRLLNVKNKICWNSQNCYRLEIPKNILTIIYSNIGQAFGQRKYNKWLNYTEEVNKNAISLSH</sequence>
<evidence type="ECO:0008006" key="2">
    <source>
        <dbReference type="Google" id="ProtNLM"/>
    </source>
</evidence>
<organism evidence="1">
    <name type="scientific">marine sediment metagenome</name>
    <dbReference type="NCBI Taxonomy" id="412755"/>
    <lineage>
        <taxon>unclassified sequences</taxon>
        <taxon>metagenomes</taxon>
        <taxon>ecological metagenomes</taxon>
    </lineage>
</organism>
<proteinExistence type="predicted"/>
<evidence type="ECO:0000313" key="1">
    <source>
        <dbReference type="EMBL" id="GAH26626.1"/>
    </source>
</evidence>
<comment type="caution">
    <text evidence="1">The sequence shown here is derived from an EMBL/GenBank/DDBJ whole genome shotgun (WGS) entry which is preliminary data.</text>
</comment>
<gene>
    <name evidence="1" type="ORF">S03H2_09803</name>
</gene>
<dbReference type="EMBL" id="BARU01005095">
    <property type="protein sequence ID" value="GAH26626.1"/>
    <property type="molecule type" value="Genomic_DNA"/>
</dbReference>
<accession>X1E034</accession>
<reference evidence="1" key="1">
    <citation type="journal article" date="2014" name="Front. Microbiol.">
        <title>High frequency of phylogenetically diverse reductive dehalogenase-homologous genes in deep subseafloor sedimentary metagenomes.</title>
        <authorList>
            <person name="Kawai M."/>
            <person name="Futagami T."/>
            <person name="Toyoda A."/>
            <person name="Takaki Y."/>
            <person name="Nishi S."/>
            <person name="Hori S."/>
            <person name="Arai W."/>
            <person name="Tsubouchi T."/>
            <person name="Morono Y."/>
            <person name="Uchiyama I."/>
            <person name="Ito T."/>
            <person name="Fujiyama A."/>
            <person name="Inagaki F."/>
            <person name="Takami H."/>
        </authorList>
    </citation>
    <scope>NUCLEOTIDE SEQUENCE</scope>
    <source>
        <strain evidence="1">Expedition CK06-06</strain>
    </source>
</reference>
<feature type="non-terminal residue" evidence="1">
    <location>
        <position position="1"/>
    </location>
</feature>
<protein>
    <recommendedName>
        <fullName evidence="2">Homing endonuclease LAGLIDADG domain-containing protein</fullName>
    </recommendedName>
</protein>
<dbReference type="AlphaFoldDB" id="X1E034"/>
<dbReference type="SUPFAM" id="SSF55608">
    <property type="entry name" value="Homing endonucleases"/>
    <property type="match status" value="1"/>
</dbReference>